<dbReference type="InterPro" id="IPR002876">
    <property type="entry name" value="Transcrip_reg_TACO1-like"/>
</dbReference>
<gene>
    <name evidence="2" type="primary">yebC_3</name>
    <name evidence="2" type="ORF">NCTC9081_04633</name>
</gene>
<organism evidence="2 3">
    <name type="scientific">Escherichia coli</name>
    <dbReference type="NCBI Taxonomy" id="562"/>
    <lineage>
        <taxon>Bacteria</taxon>
        <taxon>Pseudomonadati</taxon>
        <taxon>Pseudomonadota</taxon>
        <taxon>Gammaproteobacteria</taxon>
        <taxon>Enterobacterales</taxon>
        <taxon>Enterobacteriaceae</taxon>
        <taxon>Escherichia</taxon>
    </lineage>
</organism>
<dbReference type="Gene3D" id="3.30.70.980">
    <property type="match status" value="1"/>
</dbReference>
<evidence type="ECO:0000313" key="2">
    <source>
        <dbReference type="EMBL" id="STJ19121.1"/>
    </source>
</evidence>
<dbReference type="Proteomes" id="UP000254716">
    <property type="component" value="Unassembled WGS sequence"/>
</dbReference>
<protein>
    <submittedName>
        <fullName evidence="2">YebC/PmpR family DNA-binding regulatory protein</fullName>
    </submittedName>
</protein>
<dbReference type="GO" id="GO:0005829">
    <property type="term" value="C:cytosol"/>
    <property type="evidence" value="ECO:0007669"/>
    <property type="project" value="TreeGrafter"/>
</dbReference>
<evidence type="ECO:0000259" key="1">
    <source>
        <dbReference type="Pfam" id="PF01709"/>
    </source>
</evidence>
<dbReference type="Pfam" id="PF01709">
    <property type="entry name" value="Transcrip_reg"/>
    <property type="match status" value="1"/>
</dbReference>
<dbReference type="PANTHER" id="PTHR12532">
    <property type="entry name" value="TRANSLATIONAL ACTIVATOR OF CYTOCHROME C OXIDASE 1"/>
    <property type="match status" value="1"/>
</dbReference>
<feature type="domain" description="TACO1/YebC-like second and third" evidence="1">
    <location>
        <begin position="22"/>
        <end position="58"/>
    </location>
</feature>
<dbReference type="AlphaFoldDB" id="A0A376W431"/>
<dbReference type="InterPro" id="IPR048300">
    <property type="entry name" value="TACO1_YebC-like_2nd/3rd_dom"/>
</dbReference>
<dbReference type="EMBL" id="UGCV01000008">
    <property type="protein sequence ID" value="STJ19121.1"/>
    <property type="molecule type" value="Genomic_DNA"/>
</dbReference>
<name>A0A376W431_ECOLX</name>
<dbReference type="InterPro" id="IPR026564">
    <property type="entry name" value="Transcrip_reg_TACO1-like_dom3"/>
</dbReference>
<dbReference type="SUPFAM" id="SSF75625">
    <property type="entry name" value="YebC-like"/>
    <property type="match status" value="1"/>
</dbReference>
<sequence>MTRDTLNRAIARGVGGDDDANMETIIYEGYGPGGTAIMIECLSDNRNRTVAEVRPCIQQMWR</sequence>
<reference evidence="2 3" key="1">
    <citation type="submission" date="2018-06" db="EMBL/GenBank/DDBJ databases">
        <authorList>
            <consortium name="Pathogen Informatics"/>
            <person name="Doyle S."/>
        </authorList>
    </citation>
    <scope>NUCLEOTIDE SEQUENCE [LARGE SCALE GENOMIC DNA]</scope>
    <source>
        <strain evidence="2 3">NCTC9081</strain>
    </source>
</reference>
<dbReference type="GO" id="GO:0003677">
    <property type="term" value="F:DNA binding"/>
    <property type="evidence" value="ECO:0007669"/>
    <property type="project" value="UniProtKB-KW"/>
</dbReference>
<evidence type="ECO:0000313" key="3">
    <source>
        <dbReference type="Proteomes" id="UP000254716"/>
    </source>
</evidence>
<dbReference type="InterPro" id="IPR029072">
    <property type="entry name" value="YebC-like"/>
</dbReference>
<accession>A0A376W431</accession>
<proteinExistence type="predicted"/>
<dbReference type="PANTHER" id="PTHR12532:SF6">
    <property type="entry name" value="TRANSCRIPTIONAL REGULATORY PROTEIN YEBC-RELATED"/>
    <property type="match status" value="1"/>
</dbReference>
<keyword evidence="2" id="KW-0238">DNA-binding</keyword>